<dbReference type="NCBIfam" id="TIGR02937">
    <property type="entry name" value="sigma70-ECF"/>
    <property type="match status" value="1"/>
</dbReference>
<dbReference type="SUPFAM" id="SSF88946">
    <property type="entry name" value="Sigma2 domain of RNA polymerase sigma factors"/>
    <property type="match status" value="1"/>
</dbReference>
<accession>A0A1F5PXE2</accession>
<dbReference type="Gene3D" id="1.10.1740.10">
    <property type="match status" value="1"/>
</dbReference>
<dbReference type="Proteomes" id="UP000177281">
    <property type="component" value="Unassembled WGS sequence"/>
</dbReference>
<dbReference type="Gene3D" id="1.10.10.10">
    <property type="entry name" value="Winged helix-like DNA-binding domain superfamily/Winged helix DNA-binding domain"/>
    <property type="match status" value="1"/>
</dbReference>
<gene>
    <name evidence="8" type="ORF">A3B10_00255</name>
</gene>
<dbReference type="InterPro" id="IPR013324">
    <property type="entry name" value="RNA_pol_sigma_r3/r4-like"/>
</dbReference>
<evidence type="ECO:0000259" key="6">
    <source>
        <dbReference type="Pfam" id="PF04542"/>
    </source>
</evidence>
<protein>
    <recommendedName>
        <fullName evidence="10">RNA polymerase sigma-70 region 2 domain-containing protein</fullName>
    </recommendedName>
</protein>
<evidence type="ECO:0000256" key="5">
    <source>
        <dbReference type="ARBA" id="ARBA00023163"/>
    </source>
</evidence>
<reference evidence="8 9" key="1">
    <citation type="journal article" date="2016" name="Nat. Commun.">
        <title>Thousands of microbial genomes shed light on interconnected biogeochemical processes in an aquifer system.</title>
        <authorList>
            <person name="Anantharaman K."/>
            <person name="Brown C.T."/>
            <person name="Hug L.A."/>
            <person name="Sharon I."/>
            <person name="Castelle C.J."/>
            <person name="Probst A.J."/>
            <person name="Thomas B.C."/>
            <person name="Singh A."/>
            <person name="Wilkins M.J."/>
            <person name="Karaoz U."/>
            <person name="Brodie E.L."/>
            <person name="Williams K.H."/>
            <person name="Hubbard S.S."/>
            <person name="Banfield J.F."/>
        </authorList>
    </citation>
    <scope>NUCLEOTIDE SEQUENCE [LARGE SCALE GENOMIC DNA]</scope>
</reference>
<evidence type="ECO:0000256" key="1">
    <source>
        <dbReference type="ARBA" id="ARBA00010641"/>
    </source>
</evidence>
<dbReference type="InterPro" id="IPR007627">
    <property type="entry name" value="RNA_pol_sigma70_r2"/>
</dbReference>
<dbReference type="CDD" id="cd06171">
    <property type="entry name" value="Sigma70_r4"/>
    <property type="match status" value="1"/>
</dbReference>
<dbReference type="InterPro" id="IPR039425">
    <property type="entry name" value="RNA_pol_sigma-70-like"/>
</dbReference>
<dbReference type="Pfam" id="PF04542">
    <property type="entry name" value="Sigma70_r2"/>
    <property type="match status" value="1"/>
</dbReference>
<dbReference type="PANTHER" id="PTHR43133:SF8">
    <property type="entry name" value="RNA POLYMERASE SIGMA FACTOR HI_1459-RELATED"/>
    <property type="match status" value="1"/>
</dbReference>
<keyword evidence="4" id="KW-0238">DNA-binding</keyword>
<evidence type="ECO:0000256" key="2">
    <source>
        <dbReference type="ARBA" id="ARBA00023015"/>
    </source>
</evidence>
<dbReference type="AlphaFoldDB" id="A0A1F5PXE2"/>
<dbReference type="GO" id="GO:0003677">
    <property type="term" value="F:DNA binding"/>
    <property type="evidence" value="ECO:0007669"/>
    <property type="project" value="UniProtKB-KW"/>
</dbReference>
<dbReference type="InterPro" id="IPR013325">
    <property type="entry name" value="RNA_pol_sigma_r2"/>
</dbReference>
<keyword evidence="5" id="KW-0804">Transcription</keyword>
<keyword evidence="3" id="KW-0731">Sigma factor</keyword>
<evidence type="ECO:0000259" key="7">
    <source>
        <dbReference type="Pfam" id="PF04545"/>
    </source>
</evidence>
<dbReference type="EMBL" id="MFFB01000013">
    <property type="protein sequence ID" value="OGE94579.1"/>
    <property type="molecule type" value="Genomic_DNA"/>
</dbReference>
<proteinExistence type="inferred from homology"/>
<dbReference type="InterPro" id="IPR014284">
    <property type="entry name" value="RNA_pol_sigma-70_dom"/>
</dbReference>
<evidence type="ECO:0000313" key="8">
    <source>
        <dbReference type="EMBL" id="OGE94579.1"/>
    </source>
</evidence>
<dbReference type="SUPFAM" id="SSF88659">
    <property type="entry name" value="Sigma3 and sigma4 domains of RNA polymerase sigma factors"/>
    <property type="match status" value="1"/>
</dbReference>
<evidence type="ECO:0008006" key="10">
    <source>
        <dbReference type="Google" id="ProtNLM"/>
    </source>
</evidence>
<dbReference type="InterPro" id="IPR036388">
    <property type="entry name" value="WH-like_DNA-bd_sf"/>
</dbReference>
<evidence type="ECO:0000313" key="9">
    <source>
        <dbReference type="Proteomes" id="UP000177281"/>
    </source>
</evidence>
<evidence type="ECO:0000256" key="4">
    <source>
        <dbReference type="ARBA" id="ARBA00023125"/>
    </source>
</evidence>
<evidence type="ECO:0000256" key="3">
    <source>
        <dbReference type="ARBA" id="ARBA00023082"/>
    </source>
</evidence>
<dbReference type="STRING" id="1817841.A3B10_00255"/>
<organism evidence="8 9">
    <name type="scientific">Candidatus Doudnabacteria bacterium RIFCSPLOWO2_01_FULL_44_21</name>
    <dbReference type="NCBI Taxonomy" id="1817841"/>
    <lineage>
        <taxon>Bacteria</taxon>
        <taxon>Candidatus Doudnaibacteriota</taxon>
    </lineage>
</organism>
<sequence length="179" mass="20960">MIDEHEIQNLVSQAQQKDGAAFARIYDLLAQSIYNFLLSKLRHKETAEDLMHTVFLKAWQGLSSYQARPNAKFSTWLYQIANYTLIDYWRTKKTTVELEVVENLSQFAEDPKLYEEYEYLWKAIAQLPLTYQTVLDLRFKQDLSVEETAHIMRKTQIGIRVLQHRAVKALKSKLNANSS</sequence>
<name>A0A1F5PXE2_9BACT</name>
<comment type="caution">
    <text evidence="8">The sequence shown here is derived from an EMBL/GenBank/DDBJ whole genome shotgun (WGS) entry which is preliminary data.</text>
</comment>
<comment type="similarity">
    <text evidence="1">Belongs to the sigma-70 factor family. ECF subfamily.</text>
</comment>
<feature type="domain" description="RNA polymerase sigma-70 region 2" evidence="6">
    <location>
        <begin position="26"/>
        <end position="93"/>
    </location>
</feature>
<keyword evidence="2" id="KW-0805">Transcription regulation</keyword>
<dbReference type="InterPro" id="IPR007630">
    <property type="entry name" value="RNA_pol_sigma70_r4"/>
</dbReference>
<dbReference type="GO" id="GO:0006352">
    <property type="term" value="P:DNA-templated transcription initiation"/>
    <property type="evidence" value="ECO:0007669"/>
    <property type="project" value="InterPro"/>
</dbReference>
<dbReference type="Pfam" id="PF04545">
    <property type="entry name" value="Sigma70_r4"/>
    <property type="match status" value="1"/>
</dbReference>
<feature type="domain" description="RNA polymerase sigma-70 region 4" evidence="7">
    <location>
        <begin position="123"/>
        <end position="171"/>
    </location>
</feature>
<dbReference type="GO" id="GO:0016987">
    <property type="term" value="F:sigma factor activity"/>
    <property type="evidence" value="ECO:0007669"/>
    <property type="project" value="UniProtKB-KW"/>
</dbReference>
<dbReference type="PANTHER" id="PTHR43133">
    <property type="entry name" value="RNA POLYMERASE ECF-TYPE SIGMA FACTO"/>
    <property type="match status" value="1"/>
</dbReference>